<dbReference type="Proteomes" id="UP000594260">
    <property type="component" value="Unplaced"/>
</dbReference>
<accession>A0A7M7JKM6</accession>
<keyword evidence="4" id="KW-1185">Reference proteome</keyword>
<feature type="region of interest" description="Disordered" evidence="2">
    <location>
        <begin position="197"/>
        <end position="219"/>
    </location>
</feature>
<sequence>MAESMCSSFASLDAERDVPRAVEFKTMEKEEFFIDEQVKVHFQFPDEAHCPNYLDVVRILPVNSYTALVDAASGCGDTNGGQLSKMSSSLAASKTDDDFETLNSSVLSGALTFSYCQWKVESAPGLFSVSAEVSALIKENKNNSDEGTLYVAQYITPSRFHPVAESDTFRIFPVTEECMIELPGVFSDDGLIVLGTGSDTDEPELVENDELGNDGGKLGTSSSLESVVEDLTIVLSATELRKMEDEQRTSNDKLRSFIDQYKDDLMELTRLNETLKQKLSNEQEKVENLFKERRRLGDEISELKRIMSHQQTLFQKALTERERQLREEQKKSSKLEEEHSLVSTHLENLRCCVDAHLETKNILVQEIERLKKENEDMAQERKAIKNVEKKDKATETLSDFELRTEKSTAHNSQTVDLEERVQDLIARLQSAKLEYISLYKENKRKEKALENICNWASLAKDGMSLEAPAPTTQVPSLVSHSKSKFGTTSASFDELAHFPMADPSSAPKSATLPSSTLSSNNNSSLANLKAKESKDAQESVEEDLIELGSDSGRLSLPPRQKRKIELVRRTASTAAATAGATSGAALRALRGKMVVRGRHRAQEALRSLKRDLSSLEPDNGSSGQQQQQTAQQQQRQQQPSVLPQQQQQQSKQQSVLSGTSASSNVLPLAPLPMKPISPPRPKAPSKKKEIVTSKPSAPEEPFSNASAVPRSTNTYSAAGLISDLETDASNTEEETSVTNPHICPLCVTSILDYEAHMREAHQKQPCPICGYVFDTNIPLYVMTYHVERHLEEDKHDGSTTASQ</sequence>
<dbReference type="AlphaFoldDB" id="A0A7M7JKM6"/>
<name>A0A7M7JKM6_VARDE</name>
<dbReference type="InParanoid" id="A0A7M7JKM6"/>
<evidence type="ECO:0000256" key="1">
    <source>
        <dbReference type="SAM" id="Coils"/>
    </source>
</evidence>
<keyword evidence="1" id="KW-0175">Coiled coil</keyword>
<dbReference type="GeneID" id="111247229"/>
<organism evidence="3 4">
    <name type="scientific">Varroa destructor</name>
    <name type="common">Honeybee mite</name>
    <dbReference type="NCBI Taxonomy" id="109461"/>
    <lineage>
        <taxon>Eukaryota</taxon>
        <taxon>Metazoa</taxon>
        <taxon>Ecdysozoa</taxon>
        <taxon>Arthropoda</taxon>
        <taxon>Chelicerata</taxon>
        <taxon>Arachnida</taxon>
        <taxon>Acari</taxon>
        <taxon>Parasitiformes</taxon>
        <taxon>Mesostigmata</taxon>
        <taxon>Gamasina</taxon>
        <taxon>Dermanyssoidea</taxon>
        <taxon>Varroidae</taxon>
        <taxon>Varroa</taxon>
    </lineage>
</organism>
<protein>
    <submittedName>
        <fullName evidence="3">Uncharacterized protein</fullName>
    </submittedName>
</protein>
<feature type="compositionally biased region" description="Polar residues" evidence="2">
    <location>
        <begin position="655"/>
        <end position="665"/>
    </location>
</feature>
<proteinExistence type="predicted"/>
<dbReference type="EnsemblMetazoa" id="XM_022797907">
    <property type="protein sequence ID" value="XP_022653642"/>
    <property type="gene ID" value="LOC111247229"/>
</dbReference>
<evidence type="ECO:0000313" key="3">
    <source>
        <dbReference type="EnsemblMetazoa" id="XP_022653642"/>
    </source>
</evidence>
<dbReference type="OrthoDB" id="6511829at2759"/>
<reference evidence="3" key="1">
    <citation type="submission" date="2021-01" db="UniProtKB">
        <authorList>
            <consortium name="EnsemblMetazoa"/>
        </authorList>
    </citation>
    <scope>IDENTIFICATION</scope>
</reference>
<evidence type="ECO:0000313" key="4">
    <source>
        <dbReference type="Proteomes" id="UP000594260"/>
    </source>
</evidence>
<feature type="region of interest" description="Disordered" evidence="2">
    <location>
        <begin position="503"/>
        <end position="542"/>
    </location>
</feature>
<dbReference type="RefSeq" id="XP_022653642.1">
    <property type="nucleotide sequence ID" value="XM_022797907.1"/>
</dbReference>
<feature type="compositionally biased region" description="Low complexity" evidence="2">
    <location>
        <begin position="507"/>
        <end position="528"/>
    </location>
</feature>
<feature type="compositionally biased region" description="Low complexity" evidence="2">
    <location>
        <begin position="621"/>
        <end position="654"/>
    </location>
</feature>
<feature type="compositionally biased region" description="Acidic residues" evidence="2">
    <location>
        <begin position="199"/>
        <end position="212"/>
    </location>
</feature>
<feature type="region of interest" description="Disordered" evidence="2">
    <location>
        <begin position="613"/>
        <end position="710"/>
    </location>
</feature>
<dbReference type="KEGG" id="vde:111247229"/>
<feature type="coiled-coil region" evidence="1">
    <location>
        <begin position="258"/>
        <end position="390"/>
    </location>
</feature>
<feature type="compositionally biased region" description="Pro residues" evidence="2">
    <location>
        <begin position="669"/>
        <end position="682"/>
    </location>
</feature>
<evidence type="ECO:0000256" key="2">
    <source>
        <dbReference type="SAM" id="MobiDB-lite"/>
    </source>
</evidence>